<dbReference type="AlphaFoldDB" id="A0A366LPQ4"/>
<proteinExistence type="predicted"/>
<accession>A0A366LPQ4</accession>
<evidence type="ECO:0000256" key="1">
    <source>
        <dbReference type="SAM" id="MobiDB-lite"/>
    </source>
</evidence>
<comment type="caution">
    <text evidence="3">The sequence shown here is derived from an EMBL/GenBank/DDBJ whole genome shotgun (WGS) entry which is preliminary data.</text>
</comment>
<dbReference type="InterPro" id="IPR021401">
    <property type="entry name" value="DUF3040"/>
</dbReference>
<dbReference type="Proteomes" id="UP000253303">
    <property type="component" value="Unassembled WGS sequence"/>
</dbReference>
<reference evidence="3 4" key="1">
    <citation type="submission" date="2018-06" db="EMBL/GenBank/DDBJ databases">
        <title>Sphaerisporangium craniellae sp. nov., isolated from a marine sponge in the South China Sea.</title>
        <authorList>
            <person name="Li L."/>
        </authorList>
    </citation>
    <scope>NUCLEOTIDE SEQUENCE [LARGE SCALE GENOMIC DNA]</scope>
    <source>
        <strain evidence="3 4">LHW63015</strain>
    </source>
</reference>
<feature type="transmembrane region" description="Helical" evidence="2">
    <location>
        <begin position="60"/>
        <end position="81"/>
    </location>
</feature>
<dbReference type="OrthoDB" id="3541898at2"/>
<evidence type="ECO:0000313" key="4">
    <source>
        <dbReference type="Proteomes" id="UP000253303"/>
    </source>
</evidence>
<dbReference type="RefSeq" id="WP_113984808.1">
    <property type="nucleotide sequence ID" value="NZ_QMEY01000020.1"/>
</dbReference>
<protein>
    <recommendedName>
        <fullName evidence="5">DUF3040 domain-containing protein</fullName>
    </recommendedName>
</protein>
<name>A0A366LPQ4_9ACTN</name>
<evidence type="ECO:0000256" key="2">
    <source>
        <dbReference type="SAM" id="Phobius"/>
    </source>
</evidence>
<evidence type="ECO:0000313" key="3">
    <source>
        <dbReference type="EMBL" id="RBQ15888.1"/>
    </source>
</evidence>
<gene>
    <name evidence="3" type="ORF">DP939_33320</name>
</gene>
<keyword evidence="4" id="KW-1185">Reference proteome</keyword>
<feature type="region of interest" description="Disordered" evidence="1">
    <location>
        <begin position="36"/>
        <end position="56"/>
    </location>
</feature>
<organism evidence="3 4">
    <name type="scientific">Spongiactinospora rosea</name>
    <dbReference type="NCBI Taxonomy" id="2248750"/>
    <lineage>
        <taxon>Bacteria</taxon>
        <taxon>Bacillati</taxon>
        <taxon>Actinomycetota</taxon>
        <taxon>Actinomycetes</taxon>
        <taxon>Streptosporangiales</taxon>
        <taxon>Streptosporangiaceae</taxon>
        <taxon>Spongiactinospora</taxon>
    </lineage>
</organism>
<sequence length="117" mass="13041">MAWSQDEERMLAQIERHLVDDDPRLAARLESFNERVRRREGGGRRRGEQGRSRRPRRSTVIIAVSWVLIATLVATLLIMVLRNEAASALGFGPKAGRTTATLPALPAALPKKMLSAR</sequence>
<dbReference type="Pfam" id="PF11239">
    <property type="entry name" value="DUF3040"/>
    <property type="match status" value="1"/>
</dbReference>
<keyword evidence="2" id="KW-0812">Transmembrane</keyword>
<keyword evidence="2" id="KW-0472">Membrane</keyword>
<feature type="compositionally biased region" description="Basic and acidic residues" evidence="1">
    <location>
        <begin position="36"/>
        <end position="51"/>
    </location>
</feature>
<keyword evidence="2" id="KW-1133">Transmembrane helix</keyword>
<evidence type="ECO:0008006" key="5">
    <source>
        <dbReference type="Google" id="ProtNLM"/>
    </source>
</evidence>
<dbReference type="EMBL" id="QMEY01000020">
    <property type="protein sequence ID" value="RBQ15888.1"/>
    <property type="molecule type" value="Genomic_DNA"/>
</dbReference>